<accession>A0A7C8Q2W6</accession>
<protein>
    <recommendedName>
        <fullName evidence="6">3CxxC-type domain-containing protein</fullName>
    </recommendedName>
</protein>
<keyword evidence="3" id="KW-0862">Zinc</keyword>
<evidence type="ECO:0000256" key="3">
    <source>
        <dbReference type="ARBA" id="ARBA00022833"/>
    </source>
</evidence>
<keyword evidence="1" id="KW-0479">Metal-binding</keyword>
<feature type="chain" id="PRO_5028919097" description="3CxxC-type domain-containing protein" evidence="5">
    <location>
        <begin position="25"/>
        <end position="309"/>
    </location>
</feature>
<evidence type="ECO:0000256" key="4">
    <source>
        <dbReference type="SAM" id="MobiDB-lite"/>
    </source>
</evidence>
<feature type="signal peptide" evidence="5">
    <location>
        <begin position="1"/>
        <end position="24"/>
    </location>
</feature>
<name>A0A7C8Q2W6_ORBOL</name>
<organism evidence="7 8">
    <name type="scientific">Orbilia oligospora</name>
    <name type="common">Nematode-trapping fungus</name>
    <name type="synonym">Arthrobotrys oligospora</name>
    <dbReference type="NCBI Taxonomy" id="2813651"/>
    <lineage>
        <taxon>Eukaryota</taxon>
        <taxon>Fungi</taxon>
        <taxon>Dikarya</taxon>
        <taxon>Ascomycota</taxon>
        <taxon>Pezizomycotina</taxon>
        <taxon>Orbiliomycetes</taxon>
        <taxon>Orbiliales</taxon>
        <taxon>Orbiliaceae</taxon>
        <taxon>Orbilia</taxon>
    </lineage>
</organism>
<sequence length="309" mass="35229">MAVTYCPLATIMKAILLLFSRYSGEFMWPKFSRISIPYTYRPQYKGVLTRSTCLITSRPLNNQLRTLTDISGTDESRRQEHAGMAKSLFHGANGSRNSGSSDFHPSGRAKEPPKTWYLFEEYHDKIREKVQGVIFSSNIQESDGEGERNLTGSFRCSNSSCEHVWFSGKIAAIIRKYNQRDNQLDYNVQVYNQRCKSCKSLGIMKLDEDAYVERVARLLKIWKGEDVPEVSHDFRQTDPHEDELDLDMVWDIDIAVDWGYLALSMDRRVYIIGALSIDLFFIRDSHLSIGEPTNAVGFAELPGGKGAKQ</sequence>
<evidence type="ECO:0000313" key="8">
    <source>
        <dbReference type="Proteomes" id="UP000479691"/>
    </source>
</evidence>
<dbReference type="GO" id="GO:0008270">
    <property type="term" value="F:zinc ion binding"/>
    <property type="evidence" value="ECO:0007669"/>
    <property type="project" value="UniProtKB-KW"/>
</dbReference>
<dbReference type="Proteomes" id="UP000479691">
    <property type="component" value="Unassembled WGS sequence"/>
</dbReference>
<feature type="domain" description="3CxxC-type" evidence="6">
    <location>
        <begin position="149"/>
        <end position="246"/>
    </location>
</feature>
<feature type="region of interest" description="Disordered" evidence="4">
    <location>
        <begin position="88"/>
        <end position="109"/>
    </location>
</feature>
<evidence type="ECO:0000313" key="7">
    <source>
        <dbReference type="EMBL" id="KAF3190753.1"/>
    </source>
</evidence>
<reference evidence="7 8" key="1">
    <citation type="submission" date="2019-06" db="EMBL/GenBank/DDBJ databases">
        <authorList>
            <person name="Palmer J.M."/>
        </authorList>
    </citation>
    <scope>NUCLEOTIDE SEQUENCE [LARGE SCALE GENOMIC DNA]</scope>
    <source>
        <strain evidence="7 8">TWF788</strain>
    </source>
</reference>
<gene>
    <name evidence="7" type="ORF">TWF788_008275</name>
</gene>
<evidence type="ECO:0000259" key="6">
    <source>
        <dbReference type="SMART" id="SM01328"/>
    </source>
</evidence>
<keyword evidence="2" id="KW-0863">Zinc-finger</keyword>
<dbReference type="InterPro" id="IPR027377">
    <property type="entry name" value="ZAR1/RTP1-5-like_Znf-3CxxC"/>
</dbReference>
<dbReference type="SMART" id="SM01328">
    <property type="entry name" value="zf-3CxxC"/>
    <property type="match status" value="1"/>
</dbReference>
<evidence type="ECO:0000256" key="2">
    <source>
        <dbReference type="ARBA" id="ARBA00022771"/>
    </source>
</evidence>
<proteinExistence type="predicted"/>
<dbReference type="EMBL" id="JAABOE010000005">
    <property type="protein sequence ID" value="KAF3190753.1"/>
    <property type="molecule type" value="Genomic_DNA"/>
</dbReference>
<feature type="compositionally biased region" description="Polar residues" evidence="4">
    <location>
        <begin position="94"/>
        <end position="103"/>
    </location>
</feature>
<dbReference type="Pfam" id="PF13695">
    <property type="entry name" value="Zn_ribbon_3CxxC"/>
    <property type="match status" value="1"/>
</dbReference>
<evidence type="ECO:0000256" key="5">
    <source>
        <dbReference type="SAM" id="SignalP"/>
    </source>
</evidence>
<comment type="caution">
    <text evidence="7">The sequence shown here is derived from an EMBL/GenBank/DDBJ whole genome shotgun (WGS) entry which is preliminary data.</text>
</comment>
<evidence type="ECO:0000256" key="1">
    <source>
        <dbReference type="ARBA" id="ARBA00022723"/>
    </source>
</evidence>
<keyword evidence="5" id="KW-0732">Signal</keyword>
<dbReference type="AlphaFoldDB" id="A0A7C8Q2W6"/>